<reference evidence="8" key="1">
    <citation type="submission" date="2020-04" db="EMBL/GenBank/DDBJ databases">
        <title>Analysis of mating type loci in Filobasidium floriforme.</title>
        <authorList>
            <person name="Nowrousian M."/>
        </authorList>
    </citation>
    <scope>NUCLEOTIDE SEQUENCE</scope>
    <source>
        <strain evidence="8">CBS 6242</strain>
    </source>
</reference>
<proteinExistence type="inferred from homology"/>
<dbReference type="GO" id="GO:0003954">
    <property type="term" value="F:NADH dehydrogenase activity"/>
    <property type="evidence" value="ECO:0007669"/>
    <property type="project" value="InterPro"/>
</dbReference>
<evidence type="ECO:0000256" key="1">
    <source>
        <dbReference type="ARBA" id="ARBA00005272"/>
    </source>
</evidence>
<evidence type="ECO:0000313" key="9">
    <source>
        <dbReference type="Proteomes" id="UP000812966"/>
    </source>
</evidence>
<protein>
    <recommendedName>
        <fullName evidence="10">FAD/NAD(P)-binding domain-containing protein</fullName>
    </recommendedName>
</protein>
<evidence type="ECO:0000256" key="2">
    <source>
        <dbReference type="ARBA" id="ARBA00022630"/>
    </source>
</evidence>
<dbReference type="PRINTS" id="PR00368">
    <property type="entry name" value="FADPNR"/>
</dbReference>
<evidence type="ECO:0000256" key="5">
    <source>
        <dbReference type="ARBA" id="ARBA00023027"/>
    </source>
</evidence>
<dbReference type="InterPro" id="IPR023753">
    <property type="entry name" value="FAD/NAD-binding_dom"/>
</dbReference>
<name>A0A8K0JS70_9TREE</name>
<evidence type="ECO:0000256" key="4">
    <source>
        <dbReference type="ARBA" id="ARBA00023002"/>
    </source>
</evidence>
<gene>
    <name evidence="8" type="ORF">FFLO_01016</name>
</gene>
<keyword evidence="4" id="KW-0560">Oxidoreductase</keyword>
<dbReference type="Gene3D" id="3.50.50.100">
    <property type="match status" value="1"/>
</dbReference>
<dbReference type="AlphaFoldDB" id="A0A8K0JS70"/>
<dbReference type="PANTHER" id="PTHR43706">
    <property type="entry name" value="NADH DEHYDROGENASE"/>
    <property type="match status" value="1"/>
</dbReference>
<keyword evidence="3" id="KW-0274">FAD</keyword>
<dbReference type="InterPro" id="IPR054585">
    <property type="entry name" value="NDH2-like_C"/>
</dbReference>
<dbReference type="Proteomes" id="UP000812966">
    <property type="component" value="Unassembled WGS sequence"/>
</dbReference>
<evidence type="ECO:0000256" key="3">
    <source>
        <dbReference type="ARBA" id="ARBA00022827"/>
    </source>
</evidence>
<dbReference type="EMBL" id="JABELV010000012">
    <property type="protein sequence ID" value="KAG7571052.1"/>
    <property type="molecule type" value="Genomic_DNA"/>
</dbReference>
<feature type="domain" description="External alternative NADH-ubiquinone oxidoreductase-like C-terminal" evidence="7">
    <location>
        <begin position="417"/>
        <end position="477"/>
    </location>
</feature>
<dbReference type="PANTHER" id="PTHR43706:SF13">
    <property type="entry name" value="NADH DEHYDROGENASE-RELATED"/>
    <property type="match status" value="1"/>
</dbReference>
<organism evidence="8 9">
    <name type="scientific">Filobasidium floriforme</name>
    <dbReference type="NCBI Taxonomy" id="5210"/>
    <lineage>
        <taxon>Eukaryota</taxon>
        <taxon>Fungi</taxon>
        <taxon>Dikarya</taxon>
        <taxon>Basidiomycota</taxon>
        <taxon>Agaricomycotina</taxon>
        <taxon>Tremellomycetes</taxon>
        <taxon>Filobasidiales</taxon>
        <taxon>Filobasidiaceae</taxon>
        <taxon>Filobasidium</taxon>
    </lineage>
</organism>
<dbReference type="Pfam" id="PF22366">
    <property type="entry name" value="NDH2_C"/>
    <property type="match status" value="1"/>
</dbReference>
<accession>A0A8K0JS70</accession>
<evidence type="ECO:0000313" key="8">
    <source>
        <dbReference type="EMBL" id="KAG7571052.1"/>
    </source>
</evidence>
<dbReference type="InterPro" id="IPR036188">
    <property type="entry name" value="FAD/NAD-bd_sf"/>
</dbReference>
<dbReference type="GO" id="GO:0005739">
    <property type="term" value="C:mitochondrion"/>
    <property type="evidence" value="ECO:0007669"/>
    <property type="project" value="TreeGrafter"/>
</dbReference>
<keyword evidence="5" id="KW-0520">NAD</keyword>
<dbReference type="SUPFAM" id="SSF51905">
    <property type="entry name" value="FAD/NAD(P)-binding domain"/>
    <property type="match status" value="1"/>
</dbReference>
<evidence type="ECO:0000259" key="6">
    <source>
        <dbReference type="Pfam" id="PF07992"/>
    </source>
</evidence>
<evidence type="ECO:0008006" key="10">
    <source>
        <dbReference type="Google" id="ProtNLM"/>
    </source>
</evidence>
<comment type="similarity">
    <text evidence="1">Belongs to the NADH dehydrogenase family.</text>
</comment>
<evidence type="ECO:0000259" key="7">
    <source>
        <dbReference type="Pfam" id="PF22366"/>
    </source>
</evidence>
<comment type="caution">
    <text evidence="8">The sequence shown here is derived from an EMBL/GenBank/DDBJ whole genome shotgun (WGS) entry which is preliminary data.</text>
</comment>
<dbReference type="Pfam" id="PF07992">
    <property type="entry name" value="Pyr_redox_2"/>
    <property type="match status" value="1"/>
</dbReference>
<sequence length="481" mass="53550">MRHTGKHALNLHRLKVFGNRIQLQARRGIASEIKEEGKETLVVLGAGWAGYQFVRKVDKSKYKVVSISGSTTFVTTPLLPSAATGALSFRDIVEPLRSTEDVNYYHAWAEDVDFKNKVITAIPAAKPIFRGKDPLVKQQQRDARAETVAEATSEYQIKYDKLVIATGCYNQTFDTPGVKENAYFLRDIESAAAIRYHIYEMLDSATWPDLSDTLRQALLTWVIVGGGPTGSELAAEMHDLARSKEFNKLYPTLAPQIKIKLLDAAPAILTNFDKALSKYAAKKLKRDGIEVLTSRKVLRVEPDKIVTEQDGEIPAGLVVWSTGNKASPLNETLESLQRDKKKSFVVTEELQVLNRPTVEGQRGEVVPDVWAMGDCAQIDGHPLPATAQVANQEGVFLADLLSGRISDPAKRSFKYVHRGTMTNIGGGEGLVEAPFANVRGRLAYIAWRGYYWISSLSWRNKFNLAFRWTQNAIIGRDISRI</sequence>
<keyword evidence="2" id="KW-0285">Flavoprotein</keyword>
<keyword evidence="9" id="KW-1185">Reference proteome</keyword>
<dbReference type="InterPro" id="IPR045024">
    <property type="entry name" value="NDH-2"/>
</dbReference>
<feature type="domain" description="FAD/NAD(P)-binding" evidence="6">
    <location>
        <begin position="41"/>
        <end position="394"/>
    </location>
</feature>